<accession>A0A2N1JBJ2</accession>
<evidence type="ECO:0000256" key="1">
    <source>
        <dbReference type="PROSITE-ProRule" id="PRU00453"/>
    </source>
</evidence>
<protein>
    <recommendedName>
        <fullName evidence="3">HIT-type domain-containing protein</fullName>
    </recommendedName>
</protein>
<proteinExistence type="predicted"/>
<reference evidence="4 5" key="1">
    <citation type="submission" date="2017-10" db="EMBL/GenBank/DDBJ databases">
        <title>A novel species of cold-tolerant Malassezia isolated from bats.</title>
        <authorList>
            <person name="Lorch J.M."/>
            <person name="Palmer J.M."/>
            <person name="Vanderwolf K.J."/>
            <person name="Schmidt K.Z."/>
            <person name="Verant M.L."/>
            <person name="Weller T.J."/>
            <person name="Blehert D.S."/>
        </authorList>
    </citation>
    <scope>NUCLEOTIDE SEQUENCE [LARGE SCALE GENOMIC DNA]</scope>
    <source>
        <strain evidence="4 5">NWHC:44797-103</strain>
    </source>
</reference>
<dbReference type="GO" id="GO:0008270">
    <property type="term" value="F:zinc ion binding"/>
    <property type="evidence" value="ECO:0007669"/>
    <property type="project" value="UniProtKB-UniRule"/>
</dbReference>
<dbReference type="PANTHER" id="PTHR15555:SF0">
    <property type="entry name" value="ZINC FINGER HIT DOMAIN-CONTAINING PROTEIN 2"/>
    <property type="match status" value="1"/>
</dbReference>
<keyword evidence="1" id="KW-0863">Zinc-finger</keyword>
<dbReference type="AlphaFoldDB" id="A0A2N1JBJ2"/>
<organism evidence="4 5">
    <name type="scientific">Malassezia vespertilionis</name>
    <dbReference type="NCBI Taxonomy" id="2020962"/>
    <lineage>
        <taxon>Eukaryota</taxon>
        <taxon>Fungi</taxon>
        <taxon>Dikarya</taxon>
        <taxon>Basidiomycota</taxon>
        <taxon>Ustilaginomycotina</taxon>
        <taxon>Malasseziomycetes</taxon>
        <taxon>Malasseziales</taxon>
        <taxon>Malasseziaceae</taxon>
        <taxon>Malassezia</taxon>
    </lineage>
</organism>
<dbReference type="InterPro" id="IPR039646">
    <property type="entry name" value="ZNHIT2"/>
</dbReference>
<dbReference type="STRING" id="2020962.A0A2N1JBJ2"/>
<evidence type="ECO:0000313" key="4">
    <source>
        <dbReference type="EMBL" id="PKI83913.1"/>
    </source>
</evidence>
<dbReference type="OrthoDB" id="18412at2759"/>
<feature type="domain" description="HIT-type" evidence="3">
    <location>
        <begin position="35"/>
        <end position="68"/>
    </location>
</feature>
<dbReference type="SUPFAM" id="SSF144232">
    <property type="entry name" value="HIT/MYND zinc finger-like"/>
    <property type="match status" value="1"/>
</dbReference>
<evidence type="ECO:0000259" key="3">
    <source>
        <dbReference type="PROSITE" id="PS51083"/>
    </source>
</evidence>
<dbReference type="Pfam" id="PF04438">
    <property type="entry name" value="zf-HIT"/>
    <property type="match status" value="1"/>
</dbReference>
<keyword evidence="1" id="KW-0479">Metal-binding</keyword>
<dbReference type="Proteomes" id="UP000232875">
    <property type="component" value="Unassembled WGS sequence"/>
</dbReference>
<dbReference type="CDD" id="cd23024">
    <property type="entry name" value="zf-HIT_ZNHIT2-3"/>
    <property type="match status" value="1"/>
</dbReference>
<dbReference type="PROSITE" id="PS51083">
    <property type="entry name" value="ZF_HIT"/>
    <property type="match status" value="1"/>
</dbReference>
<dbReference type="PANTHER" id="PTHR15555">
    <property type="entry name" value="ZINC FINGER HIT DOMAIN CONTAINING PROTEIN 2 PROTEIN FON -RELATED"/>
    <property type="match status" value="1"/>
</dbReference>
<keyword evidence="1" id="KW-0862">Zinc</keyword>
<feature type="region of interest" description="Disordered" evidence="2">
    <location>
        <begin position="102"/>
        <end position="123"/>
    </location>
</feature>
<dbReference type="Gene3D" id="3.30.60.190">
    <property type="match status" value="1"/>
</dbReference>
<sequence length="399" mass="45229">MSIAQLYNIKRAVREDRSVAYKPEKLTEQGTARLCGICYTQPSKYQCATCNVPYCSLPCYRVPQHADCAQAFAEKTAREQLGGDDVSVDQEERQRTLALLWRHEQADEAPADTDEQSSRASSELDAYSTEELMHTLSPSEQRQFEQIVQHPERAARMYFDQAAEHRPWWRQSGAAHPWTPGTEHAYRAFIAKRFMIPPSSVDLQFNALALMLAYTYALYHMGIESNAHAAASMDTDDILRLYRDLAPFLFAAAHDPVAKLVLRDAEDASLYFLQLLGPRRMGHTPGKMLLQLLQDIDALVAPRVVRAADEESAYTPALYAFADIHTVLHGTLPKKKLFFYAHTFDSMPSAARTLFHAQLRAEIQRLECEEEERVHTQQIAAANRAVDGMDRRVQRLGAR</sequence>
<evidence type="ECO:0000256" key="2">
    <source>
        <dbReference type="SAM" id="MobiDB-lite"/>
    </source>
</evidence>
<keyword evidence="5" id="KW-1185">Reference proteome</keyword>
<name>A0A2N1JBJ2_9BASI</name>
<dbReference type="InterPro" id="IPR007529">
    <property type="entry name" value="Znf_HIT"/>
</dbReference>
<evidence type="ECO:0000313" key="5">
    <source>
        <dbReference type="Proteomes" id="UP000232875"/>
    </source>
</evidence>
<gene>
    <name evidence="4" type="ORF">MVES_002277</name>
</gene>
<dbReference type="EMBL" id="KZ454990">
    <property type="protein sequence ID" value="PKI83913.1"/>
    <property type="molecule type" value="Genomic_DNA"/>
</dbReference>